<protein>
    <submittedName>
        <fullName evidence="1">Uncharacterized protein</fullName>
    </submittedName>
</protein>
<sequence length="98" mass="11085">MGLEMAPYTSRRKECCVEVGNNWCRRVILVTLRPTDEVAQSLTCGIDIADIQGGFDAVAIMAKSLHVFHRPEFPMFRVISVNHTQGDSVICFKFLWLP</sequence>
<proteinExistence type="predicted"/>
<evidence type="ECO:0000313" key="1">
    <source>
        <dbReference type="EMBL" id="KKM82376.1"/>
    </source>
</evidence>
<gene>
    <name evidence="1" type="ORF">LCGC14_1320320</name>
</gene>
<dbReference type="EMBL" id="LAZR01007872">
    <property type="protein sequence ID" value="KKM82376.1"/>
    <property type="molecule type" value="Genomic_DNA"/>
</dbReference>
<organism evidence="1">
    <name type="scientific">marine sediment metagenome</name>
    <dbReference type="NCBI Taxonomy" id="412755"/>
    <lineage>
        <taxon>unclassified sequences</taxon>
        <taxon>metagenomes</taxon>
        <taxon>ecological metagenomes</taxon>
    </lineage>
</organism>
<comment type="caution">
    <text evidence="1">The sequence shown here is derived from an EMBL/GenBank/DDBJ whole genome shotgun (WGS) entry which is preliminary data.</text>
</comment>
<accession>A0A0F9L516</accession>
<dbReference type="AlphaFoldDB" id="A0A0F9L516"/>
<reference evidence="1" key="1">
    <citation type="journal article" date="2015" name="Nature">
        <title>Complex archaea that bridge the gap between prokaryotes and eukaryotes.</title>
        <authorList>
            <person name="Spang A."/>
            <person name="Saw J.H."/>
            <person name="Jorgensen S.L."/>
            <person name="Zaremba-Niedzwiedzka K."/>
            <person name="Martijn J."/>
            <person name="Lind A.E."/>
            <person name="van Eijk R."/>
            <person name="Schleper C."/>
            <person name="Guy L."/>
            <person name="Ettema T.J."/>
        </authorList>
    </citation>
    <scope>NUCLEOTIDE SEQUENCE</scope>
</reference>
<name>A0A0F9L516_9ZZZZ</name>